<dbReference type="OrthoDB" id="66144at2759"/>
<dbReference type="EMBL" id="KV878211">
    <property type="protein sequence ID" value="OJJ36324.1"/>
    <property type="molecule type" value="Genomic_DNA"/>
</dbReference>
<dbReference type="InterPro" id="IPR041698">
    <property type="entry name" value="Methyltransf_25"/>
</dbReference>
<dbReference type="Proteomes" id="UP000184383">
    <property type="component" value="Unassembled WGS sequence"/>
</dbReference>
<evidence type="ECO:0000313" key="2">
    <source>
        <dbReference type="EMBL" id="OJJ36324.1"/>
    </source>
</evidence>
<reference evidence="3" key="1">
    <citation type="journal article" date="2017" name="Genome Biol.">
        <title>Comparative genomics reveals high biological diversity and specific adaptations in the industrially and medically important fungal genus Aspergillus.</title>
        <authorList>
            <person name="de Vries R.P."/>
            <person name="Riley R."/>
            <person name="Wiebenga A."/>
            <person name="Aguilar-Osorio G."/>
            <person name="Amillis S."/>
            <person name="Uchima C.A."/>
            <person name="Anderluh G."/>
            <person name="Asadollahi M."/>
            <person name="Askin M."/>
            <person name="Barry K."/>
            <person name="Battaglia E."/>
            <person name="Bayram O."/>
            <person name="Benocci T."/>
            <person name="Braus-Stromeyer S.A."/>
            <person name="Caldana C."/>
            <person name="Canovas D."/>
            <person name="Cerqueira G.C."/>
            <person name="Chen F."/>
            <person name="Chen W."/>
            <person name="Choi C."/>
            <person name="Clum A."/>
            <person name="Dos Santos R.A."/>
            <person name="Damasio A.R."/>
            <person name="Diallinas G."/>
            <person name="Emri T."/>
            <person name="Fekete E."/>
            <person name="Flipphi M."/>
            <person name="Freyberg S."/>
            <person name="Gallo A."/>
            <person name="Gournas C."/>
            <person name="Habgood R."/>
            <person name="Hainaut M."/>
            <person name="Harispe M.L."/>
            <person name="Henrissat B."/>
            <person name="Hilden K.S."/>
            <person name="Hope R."/>
            <person name="Hossain A."/>
            <person name="Karabika E."/>
            <person name="Karaffa L."/>
            <person name="Karanyi Z."/>
            <person name="Krasevec N."/>
            <person name="Kuo A."/>
            <person name="Kusch H."/>
            <person name="LaButti K."/>
            <person name="Lagendijk E.L."/>
            <person name="Lapidus A."/>
            <person name="Levasseur A."/>
            <person name="Lindquist E."/>
            <person name="Lipzen A."/>
            <person name="Logrieco A.F."/>
            <person name="MacCabe A."/>
            <person name="Maekelae M.R."/>
            <person name="Malavazi I."/>
            <person name="Melin P."/>
            <person name="Meyer V."/>
            <person name="Mielnichuk N."/>
            <person name="Miskei M."/>
            <person name="Molnar A.P."/>
            <person name="Mule G."/>
            <person name="Ngan C.Y."/>
            <person name="Orejas M."/>
            <person name="Orosz E."/>
            <person name="Ouedraogo J.P."/>
            <person name="Overkamp K.M."/>
            <person name="Park H.-S."/>
            <person name="Perrone G."/>
            <person name="Piumi F."/>
            <person name="Punt P.J."/>
            <person name="Ram A.F."/>
            <person name="Ramon A."/>
            <person name="Rauscher S."/>
            <person name="Record E."/>
            <person name="Riano-Pachon D.M."/>
            <person name="Robert V."/>
            <person name="Roehrig J."/>
            <person name="Ruller R."/>
            <person name="Salamov A."/>
            <person name="Salih N.S."/>
            <person name="Samson R.A."/>
            <person name="Sandor E."/>
            <person name="Sanguinetti M."/>
            <person name="Schuetze T."/>
            <person name="Sepcic K."/>
            <person name="Shelest E."/>
            <person name="Sherlock G."/>
            <person name="Sophianopoulou V."/>
            <person name="Squina F.M."/>
            <person name="Sun H."/>
            <person name="Susca A."/>
            <person name="Todd R.B."/>
            <person name="Tsang A."/>
            <person name="Unkles S.E."/>
            <person name="van de Wiele N."/>
            <person name="van Rossen-Uffink D."/>
            <person name="Oliveira J.V."/>
            <person name="Vesth T.C."/>
            <person name="Visser J."/>
            <person name="Yu J.-H."/>
            <person name="Zhou M."/>
            <person name="Andersen M.R."/>
            <person name="Archer D.B."/>
            <person name="Baker S.E."/>
            <person name="Benoit I."/>
            <person name="Brakhage A.A."/>
            <person name="Braus G.H."/>
            <person name="Fischer R."/>
            <person name="Frisvad J.C."/>
            <person name="Goldman G.H."/>
            <person name="Houbraken J."/>
            <person name="Oakley B."/>
            <person name="Pocsi I."/>
            <person name="Scazzocchio C."/>
            <person name="Seiboth B."/>
            <person name="vanKuyk P.A."/>
            <person name="Wortman J."/>
            <person name="Dyer P.S."/>
            <person name="Grigoriev I.V."/>
        </authorList>
    </citation>
    <scope>NUCLEOTIDE SEQUENCE [LARGE SCALE GENOMIC DNA]</scope>
    <source>
        <strain evidence="3">DTO 134E9</strain>
    </source>
</reference>
<dbReference type="SUPFAM" id="SSF53335">
    <property type="entry name" value="S-adenosyl-L-methionine-dependent methyltransferases"/>
    <property type="match status" value="1"/>
</dbReference>
<organism evidence="2 3">
    <name type="scientific">Aspergillus wentii DTO 134E9</name>
    <dbReference type="NCBI Taxonomy" id="1073089"/>
    <lineage>
        <taxon>Eukaryota</taxon>
        <taxon>Fungi</taxon>
        <taxon>Dikarya</taxon>
        <taxon>Ascomycota</taxon>
        <taxon>Pezizomycotina</taxon>
        <taxon>Eurotiomycetes</taxon>
        <taxon>Eurotiomycetidae</taxon>
        <taxon>Eurotiales</taxon>
        <taxon>Aspergillaceae</taxon>
        <taxon>Aspergillus</taxon>
        <taxon>Aspergillus subgen. Cremei</taxon>
    </lineage>
</organism>
<feature type="domain" description="Methyltransferase" evidence="1">
    <location>
        <begin position="325"/>
        <end position="409"/>
    </location>
</feature>
<dbReference type="Pfam" id="PF13649">
    <property type="entry name" value="Methyltransf_25"/>
    <property type="match status" value="1"/>
</dbReference>
<accession>A0A1L9RN34</accession>
<protein>
    <recommendedName>
        <fullName evidence="1">Methyltransferase domain-containing protein</fullName>
    </recommendedName>
</protein>
<name>A0A1L9RN34_ASPWE</name>
<dbReference type="Gene3D" id="3.30.470.20">
    <property type="entry name" value="ATP-grasp fold, B domain"/>
    <property type="match status" value="1"/>
</dbReference>
<keyword evidence="3" id="KW-1185">Reference proteome</keyword>
<dbReference type="GeneID" id="63755215"/>
<gene>
    <name evidence="2" type="ORF">ASPWEDRAFT_737094</name>
</gene>
<dbReference type="CDD" id="cd02440">
    <property type="entry name" value="AdoMet_MTases"/>
    <property type="match status" value="1"/>
</dbReference>
<proteinExistence type="predicted"/>
<dbReference type="PANTHER" id="PTHR23132:SF23">
    <property type="entry name" value="D-ALANINE--D-ALANINE LIGASE B"/>
    <property type="match status" value="1"/>
</dbReference>
<evidence type="ECO:0000313" key="3">
    <source>
        <dbReference type="Proteomes" id="UP000184383"/>
    </source>
</evidence>
<dbReference type="SUPFAM" id="SSF56059">
    <property type="entry name" value="Glutathione synthetase ATP-binding domain-like"/>
    <property type="match status" value="1"/>
</dbReference>
<dbReference type="VEuPathDB" id="FungiDB:ASPWEDRAFT_737094"/>
<dbReference type="GO" id="GO:0008716">
    <property type="term" value="F:D-alanine-D-alanine ligase activity"/>
    <property type="evidence" value="ECO:0007669"/>
    <property type="project" value="TreeGrafter"/>
</dbReference>
<sequence length="489" mass="54828">MWGEAYEDHVARIEAVQYLESKISCFGGVPSASLLQTKDDFYTAARKKGSPIVPSNDLSRFPLFVKPVHSYASHGIDDSSLCFNEEELKSKIAALDASLAPHRDRRPYSVKSTRLGELSIPSDILVTEYIRGVDYFVVVCQIGDTVFPLCPEKWRLPPSTHGKLDVFLTPQMKYHAETDVELLKQDNDPILYDALQSTALQAWKTSNTGAYWSHVDMRVRANGEIVALQVNPMAGIFTPPGIHPVHDPSVTKHFPGGHRSLINCALAVQRIKSSRLSREIQNTHDQISASYDRFSDLYDSKASSQTRTVPIIEEYISMFGFDGTVLDLGCGTGAFGRILHQHHPDHPKLPGIELSPQMAARATSSGAYGTIFEGSIQQHVSSIGRIDHVVSWYALQFLDEVDLNFALTTCFINATQSITFSIDEIPDKYNEDIKEAGDAHMVQFNHVAAVERFGVPHGWRLAHRRRQFAWKSAHTKYDVYSTVFRYERV</sequence>
<dbReference type="PANTHER" id="PTHR23132">
    <property type="entry name" value="D-ALANINE--D-ALANINE LIGASE"/>
    <property type="match status" value="1"/>
</dbReference>
<dbReference type="AlphaFoldDB" id="A0A1L9RN34"/>
<evidence type="ECO:0000259" key="1">
    <source>
        <dbReference type="Pfam" id="PF13649"/>
    </source>
</evidence>
<dbReference type="InterPro" id="IPR029063">
    <property type="entry name" value="SAM-dependent_MTases_sf"/>
</dbReference>
<dbReference type="Gene3D" id="3.40.50.150">
    <property type="entry name" value="Vaccinia Virus protein VP39"/>
    <property type="match status" value="1"/>
</dbReference>
<dbReference type="RefSeq" id="XP_040690000.1">
    <property type="nucleotide sequence ID" value="XM_040839367.1"/>
</dbReference>